<evidence type="ECO:0000256" key="3">
    <source>
        <dbReference type="ARBA" id="ARBA00023163"/>
    </source>
</evidence>
<sequence length="290" mass="31931">MAAHGSQMARYIGSVNVESRQSGSGHLFTATHIVSKGLGREMTSPIPVEASYIASVQIKPITRHELWKSGKLSNSIPYLKDSLSVVHLAEEPRIYLPEAFECLQLHLPESALRSYAEANHDTRTTDIEVKPGEIDRVLAHLAQALLPSLHDKGRVGDLYFEQLTLAMVSQILNGHTVPQTLKSASFLSRAQLSKAKELMALTPQISLLDIARECDFPASRFATAFRAAEGVSPSQWQRRERLEQAKQLLTGSSLSLKAIAERCGYADQGHFTRAFSSGTGVTPGAWRRDR</sequence>
<name>A0ABS7GNW4_9HYPH</name>
<proteinExistence type="predicted"/>
<reference evidence="5 6" key="1">
    <citation type="journal article" date="2021" name="MBio">
        <title>Poor Competitiveness of Bradyrhizobium in Pigeon Pea Root Colonization in Indian Soils.</title>
        <authorList>
            <person name="Chalasani D."/>
            <person name="Basu A."/>
            <person name="Pullabhotla S.V.S.R.N."/>
            <person name="Jorrin B."/>
            <person name="Neal A.L."/>
            <person name="Poole P.S."/>
            <person name="Podile A.R."/>
            <person name="Tkacz A."/>
        </authorList>
    </citation>
    <scope>NUCLEOTIDE SEQUENCE [LARGE SCALE GENOMIC DNA]</scope>
    <source>
        <strain evidence="5 6">HU56</strain>
    </source>
</reference>
<keyword evidence="6" id="KW-1185">Reference proteome</keyword>
<evidence type="ECO:0000313" key="5">
    <source>
        <dbReference type="EMBL" id="MBW9051100.1"/>
    </source>
</evidence>
<keyword evidence="3" id="KW-0804">Transcription</keyword>
<accession>A0ABS7GNW4</accession>
<dbReference type="RefSeq" id="WP_220332639.1">
    <property type="nucleotide sequence ID" value="NZ_JAEUAK010000001.1"/>
</dbReference>
<organism evidence="5 6">
    <name type="scientific">Rhizobium mesosinicum</name>
    <dbReference type="NCBI Taxonomy" id="335017"/>
    <lineage>
        <taxon>Bacteria</taxon>
        <taxon>Pseudomonadati</taxon>
        <taxon>Pseudomonadota</taxon>
        <taxon>Alphaproteobacteria</taxon>
        <taxon>Hyphomicrobiales</taxon>
        <taxon>Rhizobiaceae</taxon>
        <taxon>Rhizobium/Agrobacterium group</taxon>
        <taxon>Rhizobium</taxon>
    </lineage>
</organism>
<evidence type="ECO:0000256" key="1">
    <source>
        <dbReference type="ARBA" id="ARBA00023015"/>
    </source>
</evidence>
<keyword evidence="1" id="KW-0805">Transcription regulation</keyword>
<dbReference type="InterPro" id="IPR018062">
    <property type="entry name" value="HTH_AraC-typ_CS"/>
</dbReference>
<comment type="caution">
    <text evidence="5">The sequence shown here is derived from an EMBL/GenBank/DDBJ whole genome shotgun (WGS) entry which is preliminary data.</text>
</comment>
<evidence type="ECO:0000313" key="6">
    <source>
        <dbReference type="Proteomes" id="UP000717752"/>
    </source>
</evidence>
<feature type="domain" description="HTH araC/xylS-type" evidence="4">
    <location>
        <begin position="201"/>
        <end position="289"/>
    </location>
</feature>
<dbReference type="SUPFAM" id="SSF46689">
    <property type="entry name" value="Homeodomain-like"/>
    <property type="match status" value="2"/>
</dbReference>
<protein>
    <submittedName>
        <fullName evidence="5">Helix-turn-helix transcriptional regulator</fullName>
    </submittedName>
</protein>
<evidence type="ECO:0000259" key="4">
    <source>
        <dbReference type="PROSITE" id="PS01124"/>
    </source>
</evidence>
<dbReference type="PANTHER" id="PTHR46796">
    <property type="entry name" value="HTH-TYPE TRANSCRIPTIONAL ACTIVATOR RHAS-RELATED"/>
    <property type="match status" value="1"/>
</dbReference>
<dbReference type="Gene3D" id="1.10.10.60">
    <property type="entry name" value="Homeodomain-like"/>
    <property type="match status" value="2"/>
</dbReference>
<dbReference type="EMBL" id="JAEUAK010000001">
    <property type="protein sequence ID" value="MBW9051100.1"/>
    <property type="molecule type" value="Genomic_DNA"/>
</dbReference>
<evidence type="ECO:0000256" key="2">
    <source>
        <dbReference type="ARBA" id="ARBA00023125"/>
    </source>
</evidence>
<dbReference type="PANTHER" id="PTHR46796:SF14">
    <property type="entry name" value="TRANSCRIPTIONAL REGULATORY PROTEIN"/>
    <property type="match status" value="1"/>
</dbReference>
<dbReference type="InterPro" id="IPR050204">
    <property type="entry name" value="AraC_XylS_family_regulators"/>
</dbReference>
<dbReference type="Pfam" id="PF12833">
    <property type="entry name" value="HTH_18"/>
    <property type="match status" value="1"/>
</dbReference>
<dbReference type="PROSITE" id="PS00041">
    <property type="entry name" value="HTH_ARAC_FAMILY_1"/>
    <property type="match status" value="1"/>
</dbReference>
<dbReference type="PROSITE" id="PS01124">
    <property type="entry name" value="HTH_ARAC_FAMILY_2"/>
    <property type="match status" value="1"/>
</dbReference>
<keyword evidence="2" id="KW-0238">DNA-binding</keyword>
<dbReference type="Proteomes" id="UP000717752">
    <property type="component" value="Unassembled WGS sequence"/>
</dbReference>
<dbReference type="SMART" id="SM00342">
    <property type="entry name" value="HTH_ARAC"/>
    <property type="match status" value="1"/>
</dbReference>
<dbReference type="InterPro" id="IPR009057">
    <property type="entry name" value="Homeodomain-like_sf"/>
</dbReference>
<gene>
    <name evidence="5" type="ORF">JNB85_01585</name>
</gene>
<dbReference type="InterPro" id="IPR018060">
    <property type="entry name" value="HTH_AraC"/>
</dbReference>